<dbReference type="Gene3D" id="1.10.8.500">
    <property type="entry name" value="HAMP domain in histidine kinase"/>
    <property type="match status" value="1"/>
</dbReference>
<dbReference type="EnsemblBacteria" id="ABF43561">
    <property type="protein sequence ID" value="ABF43561"/>
    <property type="gene ID" value="Acid345_4561"/>
</dbReference>
<dbReference type="PANTHER" id="PTHR45436">
    <property type="entry name" value="SENSOR HISTIDINE KINASE YKOH"/>
    <property type="match status" value="1"/>
</dbReference>
<dbReference type="Pfam" id="PF00512">
    <property type="entry name" value="HisKA"/>
    <property type="match status" value="1"/>
</dbReference>
<dbReference type="Gene3D" id="1.10.287.130">
    <property type="match status" value="1"/>
</dbReference>
<comment type="catalytic activity">
    <reaction evidence="1">
        <text>ATP + protein L-histidine = ADP + protein N-phospho-L-histidine.</text>
        <dbReference type="EC" id="2.7.13.3"/>
    </reaction>
</comment>
<dbReference type="SMART" id="SM00387">
    <property type="entry name" value="HATPase_c"/>
    <property type="match status" value="1"/>
</dbReference>
<keyword evidence="9" id="KW-0902">Two-component regulatory system</keyword>
<dbReference type="Pfam" id="PF02518">
    <property type="entry name" value="HATPase_c"/>
    <property type="match status" value="1"/>
</dbReference>
<dbReference type="InterPro" id="IPR003661">
    <property type="entry name" value="HisK_dim/P_dom"/>
</dbReference>
<dbReference type="EC" id="2.7.13.3" evidence="3"/>
<gene>
    <name evidence="14" type="ordered locus">Acid345_4561</name>
</gene>
<reference evidence="14 15" key="1">
    <citation type="journal article" date="2009" name="Appl. Environ. Microbiol.">
        <title>Three genomes from the phylum Acidobacteria provide insight into the lifestyles of these microorganisms in soils.</title>
        <authorList>
            <person name="Ward N.L."/>
            <person name="Challacombe J.F."/>
            <person name="Janssen P.H."/>
            <person name="Henrissat B."/>
            <person name="Coutinho P.M."/>
            <person name="Wu M."/>
            <person name="Xie G."/>
            <person name="Haft D.H."/>
            <person name="Sait M."/>
            <person name="Badger J."/>
            <person name="Barabote R.D."/>
            <person name="Bradley B."/>
            <person name="Brettin T.S."/>
            <person name="Brinkac L.M."/>
            <person name="Bruce D."/>
            <person name="Creasy T."/>
            <person name="Daugherty S.C."/>
            <person name="Davidsen T.M."/>
            <person name="DeBoy R.T."/>
            <person name="Detter J.C."/>
            <person name="Dodson R.J."/>
            <person name="Durkin A.S."/>
            <person name="Ganapathy A."/>
            <person name="Gwinn-Giglio M."/>
            <person name="Han C.S."/>
            <person name="Khouri H."/>
            <person name="Kiss H."/>
            <person name="Kothari S.P."/>
            <person name="Madupu R."/>
            <person name="Nelson K.E."/>
            <person name="Nelson W.C."/>
            <person name="Paulsen I."/>
            <person name="Penn K."/>
            <person name="Ren Q."/>
            <person name="Rosovitz M.J."/>
            <person name="Selengut J.D."/>
            <person name="Shrivastava S."/>
            <person name="Sullivan S.A."/>
            <person name="Tapia R."/>
            <person name="Thompson L.S."/>
            <person name="Watkins K.L."/>
            <person name="Yang Q."/>
            <person name="Yu C."/>
            <person name="Zafar N."/>
            <person name="Zhou L."/>
            <person name="Kuske C.R."/>
        </authorList>
    </citation>
    <scope>NUCLEOTIDE SEQUENCE [LARGE SCALE GENOMIC DNA]</scope>
    <source>
        <strain evidence="14 15">Ellin345</strain>
    </source>
</reference>
<accession>Q1IHT9</accession>
<dbReference type="PROSITE" id="PS50885">
    <property type="entry name" value="HAMP"/>
    <property type="match status" value="1"/>
</dbReference>
<dbReference type="SUPFAM" id="SSF55874">
    <property type="entry name" value="ATPase domain of HSP90 chaperone/DNA topoisomerase II/histidine kinase"/>
    <property type="match status" value="1"/>
</dbReference>
<dbReference type="PROSITE" id="PS50109">
    <property type="entry name" value="HIS_KIN"/>
    <property type="match status" value="1"/>
</dbReference>
<dbReference type="HOGENOM" id="CLU_000445_89_27_0"/>
<dbReference type="InterPro" id="IPR003660">
    <property type="entry name" value="HAMP_dom"/>
</dbReference>
<dbReference type="STRING" id="204669.Acid345_4561"/>
<evidence type="ECO:0000259" key="12">
    <source>
        <dbReference type="PROSITE" id="PS50109"/>
    </source>
</evidence>
<dbReference type="OrthoDB" id="9813151at2"/>
<evidence type="ECO:0000256" key="1">
    <source>
        <dbReference type="ARBA" id="ARBA00000085"/>
    </source>
</evidence>
<keyword evidence="5" id="KW-0808">Transferase</keyword>
<dbReference type="InterPro" id="IPR003594">
    <property type="entry name" value="HATPase_dom"/>
</dbReference>
<dbReference type="RefSeq" id="WP_011525358.1">
    <property type="nucleotide sequence ID" value="NC_008009.1"/>
</dbReference>
<name>Q1IHT9_KORVE</name>
<dbReference type="CDD" id="cd00082">
    <property type="entry name" value="HisKA"/>
    <property type="match status" value="1"/>
</dbReference>
<proteinExistence type="predicted"/>
<keyword evidence="4" id="KW-0597">Phosphoprotein</keyword>
<evidence type="ECO:0000256" key="4">
    <source>
        <dbReference type="ARBA" id="ARBA00022553"/>
    </source>
</evidence>
<protein>
    <recommendedName>
        <fullName evidence="3">histidine kinase</fullName>
        <ecNumber evidence="3">2.7.13.3</ecNumber>
    </recommendedName>
</protein>
<dbReference type="InterPro" id="IPR036890">
    <property type="entry name" value="HATPase_C_sf"/>
</dbReference>
<evidence type="ECO:0000313" key="14">
    <source>
        <dbReference type="EMBL" id="ABF43561.1"/>
    </source>
</evidence>
<dbReference type="SMART" id="SM00388">
    <property type="entry name" value="HisKA"/>
    <property type="match status" value="1"/>
</dbReference>
<organism evidence="14 15">
    <name type="scientific">Koribacter versatilis (strain Ellin345)</name>
    <dbReference type="NCBI Taxonomy" id="204669"/>
    <lineage>
        <taxon>Bacteria</taxon>
        <taxon>Pseudomonadati</taxon>
        <taxon>Acidobacteriota</taxon>
        <taxon>Terriglobia</taxon>
        <taxon>Terriglobales</taxon>
        <taxon>Candidatus Korobacteraceae</taxon>
        <taxon>Candidatus Korobacter</taxon>
    </lineage>
</organism>
<dbReference type="SMART" id="SM00304">
    <property type="entry name" value="HAMP"/>
    <property type="match status" value="1"/>
</dbReference>
<feature type="domain" description="Histidine kinase" evidence="12">
    <location>
        <begin position="219"/>
        <end position="430"/>
    </location>
</feature>
<feature type="transmembrane region" description="Helical" evidence="11">
    <location>
        <begin position="139"/>
        <end position="162"/>
    </location>
</feature>
<dbReference type="Proteomes" id="UP000002432">
    <property type="component" value="Chromosome"/>
</dbReference>
<dbReference type="GO" id="GO:0005886">
    <property type="term" value="C:plasma membrane"/>
    <property type="evidence" value="ECO:0007669"/>
    <property type="project" value="TreeGrafter"/>
</dbReference>
<dbReference type="SUPFAM" id="SSF158472">
    <property type="entry name" value="HAMP domain-like"/>
    <property type="match status" value="1"/>
</dbReference>
<evidence type="ECO:0000256" key="2">
    <source>
        <dbReference type="ARBA" id="ARBA00004141"/>
    </source>
</evidence>
<keyword evidence="7 14" id="KW-0418">Kinase</keyword>
<keyword evidence="10 11" id="KW-0472">Membrane</keyword>
<evidence type="ECO:0000256" key="10">
    <source>
        <dbReference type="ARBA" id="ARBA00023136"/>
    </source>
</evidence>
<evidence type="ECO:0000256" key="9">
    <source>
        <dbReference type="ARBA" id="ARBA00023012"/>
    </source>
</evidence>
<comment type="subcellular location">
    <subcellularLocation>
        <location evidence="2">Membrane</location>
        <topology evidence="2">Multi-pass membrane protein</topology>
    </subcellularLocation>
</comment>
<dbReference type="eggNOG" id="COG5000">
    <property type="taxonomic scope" value="Bacteria"/>
</dbReference>
<dbReference type="CDD" id="cd06225">
    <property type="entry name" value="HAMP"/>
    <property type="match status" value="1"/>
</dbReference>
<dbReference type="PRINTS" id="PR00344">
    <property type="entry name" value="BCTRLSENSOR"/>
</dbReference>
<evidence type="ECO:0000256" key="3">
    <source>
        <dbReference type="ARBA" id="ARBA00012438"/>
    </source>
</evidence>
<feature type="domain" description="HAMP" evidence="13">
    <location>
        <begin position="159"/>
        <end position="211"/>
    </location>
</feature>
<sequence>MKSLYIAIILATIAVLGIAIVGSQALSQAMIDDYINPTFDDMDEVSVQEAADKLQTTGPPAVAVYMHRLDSVFGGSHYLLDARGNDVVSGQSLSRYLPKPPLTKARETHQREFVIAHQSADGKYWFVVVGPYHRKDLPFYHYNFLILGTCLLMCGLAAWYVVSPIRRISAGIRQFGEGDLAVRLPVRRRDEIGSLAQSFNGMAERIQTIFLSGQRLLADISHELRSPLARLHFSVKLARTAPDRDAALDRVKRDIDRLTTLVSSLVEIARAEGSAAYRAFEEVSINHLIADTVRDCAVEIEARGGRIHLAAAPGVVVVGSSELLRRAVENVLRNAIRHAPEGTAIDVELGLHAQIATISIRDYGPGVPEEFVEKIFDSFFRTEEARDADSGGVGLGLSIAKRAVQVHRGVIRASNANPGLRVEIELPAEAASFAGETARA</sequence>
<evidence type="ECO:0000256" key="5">
    <source>
        <dbReference type="ARBA" id="ARBA00022679"/>
    </source>
</evidence>
<dbReference type="EMBL" id="CP000360">
    <property type="protein sequence ID" value="ABF43561.1"/>
    <property type="molecule type" value="Genomic_DNA"/>
</dbReference>
<keyword evidence="6 11" id="KW-0812">Transmembrane</keyword>
<dbReference type="InterPro" id="IPR050428">
    <property type="entry name" value="TCS_sensor_his_kinase"/>
</dbReference>
<dbReference type="InterPro" id="IPR004358">
    <property type="entry name" value="Sig_transdc_His_kin-like_C"/>
</dbReference>
<evidence type="ECO:0000313" key="15">
    <source>
        <dbReference type="Proteomes" id="UP000002432"/>
    </source>
</evidence>
<evidence type="ECO:0000259" key="13">
    <source>
        <dbReference type="PROSITE" id="PS50885"/>
    </source>
</evidence>
<dbReference type="KEGG" id="aba:Acid345_4561"/>
<evidence type="ECO:0000256" key="8">
    <source>
        <dbReference type="ARBA" id="ARBA00022989"/>
    </source>
</evidence>
<dbReference type="InterPro" id="IPR036097">
    <property type="entry name" value="HisK_dim/P_sf"/>
</dbReference>
<dbReference type="PANTHER" id="PTHR45436:SF15">
    <property type="entry name" value="SENSOR HISTIDINE KINASE CUSS"/>
    <property type="match status" value="1"/>
</dbReference>
<dbReference type="GO" id="GO:0000155">
    <property type="term" value="F:phosphorelay sensor kinase activity"/>
    <property type="evidence" value="ECO:0007669"/>
    <property type="project" value="InterPro"/>
</dbReference>
<dbReference type="InterPro" id="IPR005467">
    <property type="entry name" value="His_kinase_dom"/>
</dbReference>
<keyword evidence="15" id="KW-1185">Reference proteome</keyword>
<keyword evidence="8 11" id="KW-1133">Transmembrane helix</keyword>
<dbReference type="AlphaFoldDB" id="Q1IHT9"/>
<dbReference type="eggNOG" id="COG2205">
    <property type="taxonomic scope" value="Bacteria"/>
</dbReference>
<dbReference type="Pfam" id="PF00672">
    <property type="entry name" value="HAMP"/>
    <property type="match status" value="1"/>
</dbReference>
<evidence type="ECO:0000256" key="11">
    <source>
        <dbReference type="SAM" id="Phobius"/>
    </source>
</evidence>
<evidence type="ECO:0000256" key="6">
    <source>
        <dbReference type="ARBA" id="ARBA00022692"/>
    </source>
</evidence>
<dbReference type="SUPFAM" id="SSF47384">
    <property type="entry name" value="Homodimeric domain of signal transducing histidine kinase"/>
    <property type="match status" value="1"/>
</dbReference>
<evidence type="ECO:0000256" key="7">
    <source>
        <dbReference type="ARBA" id="ARBA00022777"/>
    </source>
</evidence>
<dbReference type="Gene3D" id="3.30.565.10">
    <property type="entry name" value="Histidine kinase-like ATPase, C-terminal domain"/>
    <property type="match status" value="1"/>
</dbReference>